<proteinExistence type="predicted"/>
<dbReference type="Proteomes" id="UP000250347">
    <property type="component" value="Unassembled WGS sequence"/>
</dbReference>
<feature type="region of interest" description="Disordered" evidence="1">
    <location>
        <begin position="98"/>
        <end position="120"/>
    </location>
</feature>
<dbReference type="EMBL" id="QMEU01000074">
    <property type="protein sequence ID" value="RAU92034.1"/>
    <property type="molecule type" value="Genomic_DNA"/>
</dbReference>
<organism evidence="2 3">
    <name type="scientific">Mycobacterium colombiense</name>
    <dbReference type="NCBI Taxonomy" id="339268"/>
    <lineage>
        <taxon>Bacteria</taxon>
        <taxon>Bacillati</taxon>
        <taxon>Actinomycetota</taxon>
        <taxon>Actinomycetes</taxon>
        <taxon>Mycobacteriales</taxon>
        <taxon>Mycobacteriaceae</taxon>
        <taxon>Mycobacterium</taxon>
        <taxon>Mycobacterium avium complex (MAC)</taxon>
    </lineage>
</organism>
<accession>A0A329K7B5</accession>
<gene>
    <name evidence="2" type="ORF">DQP58_19440</name>
</gene>
<evidence type="ECO:0000313" key="2">
    <source>
        <dbReference type="EMBL" id="RAU92034.1"/>
    </source>
</evidence>
<dbReference type="AlphaFoldDB" id="A0A329K7B5"/>
<evidence type="ECO:0000256" key="1">
    <source>
        <dbReference type="SAM" id="MobiDB-lite"/>
    </source>
</evidence>
<comment type="caution">
    <text evidence="2">The sequence shown here is derived from an EMBL/GenBank/DDBJ whole genome shotgun (WGS) entry which is preliminary data.</text>
</comment>
<name>A0A329K7B5_9MYCO</name>
<protein>
    <submittedName>
        <fullName evidence="2">Uncharacterized protein</fullName>
    </submittedName>
</protein>
<sequence length="120" mass="11691">MCSQVGRVTRASTGRQLLWCPVETPNALTRAAQCGCVTALVVAVGLSSGGAPVANASSSVVTPAPPAPGGALPVHPAGGGGGCIIGLNCGCARNVTCPSSHPHRPSADKNQHAAPAPPNP</sequence>
<reference evidence="2 3" key="1">
    <citation type="submission" date="2018-06" db="EMBL/GenBank/DDBJ databases">
        <title>NTM in soil in Japan.</title>
        <authorList>
            <person name="Ohya K."/>
        </authorList>
    </citation>
    <scope>NUCLEOTIDE SEQUENCE [LARGE SCALE GENOMIC DNA]</scope>
    <source>
        <strain evidence="2 3">GF76</strain>
    </source>
</reference>
<evidence type="ECO:0000313" key="3">
    <source>
        <dbReference type="Proteomes" id="UP000250347"/>
    </source>
</evidence>